<dbReference type="PANTHER" id="PTHR31541">
    <property type="entry name" value="B3 DOMAIN PLANT PROTEIN-RELATED"/>
    <property type="match status" value="1"/>
</dbReference>
<protein>
    <submittedName>
        <fullName evidence="7">Uncharacterized protein LOC110751031</fullName>
    </submittedName>
</protein>
<evidence type="ECO:0000256" key="1">
    <source>
        <dbReference type="ARBA" id="ARBA00004123"/>
    </source>
</evidence>
<evidence type="ECO:0000256" key="2">
    <source>
        <dbReference type="ARBA" id="ARBA00023015"/>
    </source>
</evidence>
<evidence type="ECO:0000256" key="3">
    <source>
        <dbReference type="ARBA" id="ARBA00023125"/>
    </source>
</evidence>
<dbReference type="Gene3D" id="2.40.330.10">
    <property type="entry name" value="DNA-binding pseudobarrel domain"/>
    <property type="match status" value="1"/>
</dbReference>
<evidence type="ECO:0000313" key="6">
    <source>
        <dbReference type="Proteomes" id="UP000515124"/>
    </source>
</evidence>
<keyword evidence="2" id="KW-0805">Transcription regulation</keyword>
<evidence type="ECO:0000256" key="5">
    <source>
        <dbReference type="ARBA" id="ARBA00023242"/>
    </source>
</evidence>
<dbReference type="RefSeq" id="XP_021807142.1">
    <property type="nucleotide sequence ID" value="XM_021951450.1"/>
</dbReference>
<dbReference type="InterPro" id="IPR005508">
    <property type="entry name" value="At2g31720-like"/>
</dbReference>
<sequence>MADDHNEGPPDEFPAVISYIKHMLLDYESSNDELEGNNEPAENAQEALHMLEEFLLDQEMQEESVPDQQMQETKVDVIAPEEQPQQVAQVSFNPVSPHLLPVQSPRDVIQFQEREQLEQGSSSGINNYVPSCTSSIASLQGMAAQSQQPGQTSLYVPGSLPSLQEFGQFQEHAAQHDQEAIAAAQGMAAQSQQLEQSSSYRGYVSFGLPPVPTSLQHWTQFQEHAAQEAIAALHVPEQPQQMEQGSFYGGYAPPVPRSLQNLIGRCSEPFEKQLSGTDVALGSSSLTISKEDVKRHILPLLKANEVPEEGIQVTVYDIAGEEYPMQFKRRRCRYFLFGPKWRRLYQRHGLEGGQHSLTFWAFRKVRPDSLCFVITWRRLPTR</sequence>
<evidence type="ECO:0000313" key="7">
    <source>
        <dbReference type="RefSeq" id="XP_021807142.1"/>
    </source>
</evidence>
<keyword evidence="5" id="KW-0539">Nucleus</keyword>
<dbReference type="PANTHER" id="PTHR31541:SF28">
    <property type="entry name" value="TF-B3 DOMAIN-CONTAINING PROTEIN"/>
    <property type="match status" value="1"/>
</dbReference>
<dbReference type="GeneID" id="110751031"/>
<keyword evidence="3" id="KW-0238">DNA-binding</keyword>
<dbReference type="Proteomes" id="UP000515124">
    <property type="component" value="Unplaced"/>
</dbReference>
<dbReference type="KEGG" id="pavi:110751031"/>
<evidence type="ECO:0000256" key="4">
    <source>
        <dbReference type="ARBA" id="ARBA00023163"/>
    </source>
</evidence>
<dbReference type="GO" id="GO:0003677">
    <property type="term" value="F:DNA binding"/>
    <property type="evidence" value="ECO:0007669"/>
    <property type="project" value="UniProtKB-KW"/>
</dbReference>
<comment type="subcellular location">
    <subcellularLocation>
        <location evidence="1">Nucleus</location>
    </subcellularLocation>
</comment>
<proteinExistence type="predicted"/>
<organism evidence="6 7">
    <name type="scientific">Prunus avium</name>
    <name type="common">Cherry</name>
    <name type="synonym">Cerasus avium</name>
    <dbReference type="NCBI Taxonomy" id="42229"/>
    <lineage>
        <taxon>Eukaryota</taxon>
        <taxon>Viridiplantae</taxon>
        <taxon>Streptophyta</taxon>
        <taxon>Embryophyta</taxon>
        <taxon>Tracheophyta</taxon>
        <taxon>Spermatophyta</taxon>
        <taxon>Magnoliopsida</taxon>
        <taxon>eudicotyledons</taxon>
        <taxon>Gunneridae</taxon>
        <taxon>Pentapetalae</taxon>
        <taxon>rosids</taxon>
        <taxon>fabids</taxon>
        <taxon>Rosales</taxon>
        <taxon>Rosaceae</taxon>
        <taxon>Amygdaloideae</taxon>
        <taxon>Amygdaleae</taxon>
        <taxon>Prunus</taxon>
    </lineage>
</organism>
<dbReference type="InterPro" id="IPR015300">
    <property type="entry name" value="DNA-bd_pseudobarrel_sf"/>
</dbReference>
<accession>A0A6P5RX36</accession>
<dbReference type="GO" id="GO:0005634">
    <property type="term" value="C:nucleus"/>
    <property type="evidence" value="ECO:0007669"/>
    <property type="project" value="UniProtKB-SubCell"/>
</dbReference>
<gene>
    <name evidence="7" type="primary">LOC110751031</name>
</gene>
<keyword evidence="4" id="KW-0804">Transcription</keyword>
<name>A0A6P5RX36_PRUAV</name>
<dbReference type="Gramene" id="Pav_sc0000212.1_g510.1.mk:mrna">
    <property type="protein sequence ID" value="Pav_sc0000212.1_g510.1.mk:CDS:1"/>
    <property type="gene ID" value="Pav_sc0000212.1_g510.1.mk"/>
</dbReference>
<reference evidence="7" key="1">
    <citation type="submission" date="2025-08" db="UniProtKB">
        <authorList>
            <consortium name="RefSeq"/>
        </authorList>
    </citation>
    <scope>IDENTIFICATION</scope>
</reference>
<keyword evidence="6" id="KW-1185">Reference proteome</keyword>
<dbReference type="AlphaFoldDB" id="A0A6P5RX36"/>
<dbReference type="SUPFAM" id="SSF101936">
    <property type="entry name" value="DNA-binding pseudobarrel domain"/>
    <property type="match status" value="1"/>
</dbReference>